<evidence type="ECO:0000256" key="3">
    <source>
        <dbReference type="ARBA" id="ARBA00022448"/>
    </source>
</evidence>
<feature type="transmembrane region" description="Helical" evidence="10">
    <location>
        <begin position="816"/>
        <end position="841"/>
    </location>
</feature>
<keyword evidence="7" id="KW-0249">Electron transport</keyword>
<evidence type="ECO:0000259" key="11">
    <source>
        <dbReference type="Pfam" id="PF14537"/>
    </source>
</evidence>
<feature type="transmembrane region" description="Helical" evidence="10">
    <location>
        <begin position="785"/>
        <end position="804"/>
    </location>
</feature>
<feature type="compositionally biased region" description="Basic and acidic residues" evidence="9">
    <location>
        <begin position="193"/>
        <end position="203"/>
    </location>
</feature>
<feature type="transmembrane region" description="Helical" evidence="10">
    <location>
        <begin position="688"/>
        <end position="705"/>
    </location>
</feature>
<evidence type="ECO:0000256" key="2">
    <source>
        <dbReference type="ARBA" id="ARBA00004196"/>
    </source>
</evidence>
<gene>
    <name evidence="12" type="ORF">SAMN04489760_105112</name>
</gene>
<evidence type="ECO:0000256" key="8">
    <source>
        <dbReference type="ARBA" id="ARBA00023004"/>
    </source>
</evidence>
<protein>
    <submittedName>
        <fullName evidence="12">Cytochrome b subunit of formate dehydrogenase</fullName>
    </submittedName>
</protein>
<feature type="compositionally biased region" description="Low complexity" evidence="9">
    <location>
        <begin position="221"/>
        <end position="235"/>
    </location>
</feature>
<evidence type="ECO:0000256" key="5">
    <source>
        <dbReference type="ARBA" id="ARBA00022723"/>
    </source>
</evidence>
<dbReference type="PANTHER" id="PTHR35038:SF8">
    <property type="entry name" value="C-TYPE POLYHEME CYTOCHROME OMCC"/>
    <property type="match status" value="1"/>
</dbReference>
<keyword evidence="5" id="KW-0479">Metal-binding</keyword>
<reference evidence="12 13" key="1">
    <citation type="submission" date="2016-10" db="EMBL/GenBank/DDBJ databases">
        <authorList>
            <person name="de Groot N.N."/>
        </authorList>
    </citation>
    <scope>NUCLEOTIDE SEQUENCE [LARGE SCALE GENOMIC DNA]</scope>
    <source>
        <strain evidence="12 13">DSM 8423</strain>
    </source>
</reference>
<dbReference type="SUPFAM" id="SSF48695">
    <property type="entry name" value="Multiheme cytochromes"/>
    <property type="match status" value="2"/>
</dbReference>
<evidence type="ECO:0000256" key="4">
    <source>
        <dbReference type="ARBA" id="ARBA00022617"/>
    </source>
</evidence>
<feature type="transmembrane region" description="Helical" evidence="10">
    <location>
        <begin position="897"/>
        <end position="922"/>
    </location>
</feature>
<proteinExistence type="predicted"/>
<keyword evidence="8" id="KW-0408">Iron</keyword>
<keyword evidence="4" id="KW-0349">Heme</keyword>
<keyword evidence="10" id="KW-1133">Transmembrane helix</keyword>
<comment type="cofactor">
    <cofactor evidence="1">
        <name>heme c</name>
        <dbReference type="ChEBI" id="CHEBI:61717"/>
    </cofactor>
</comment>
<dbReference type="AlphaFoldDB" id="A0A1H7W2Q9"/>
<dbReference type="InterPro" id="IPR012286">
    <property type="entry name" value="Tetrahaem_cytochrome"/>
</dbReference>
<evidence type="ECO:0000313" key="13">
    <source>
        <dbReference type="Proteomes" id="UP000198744"/>
    </source>
</evidence>
<dbReference type="InterPro" id="IPR036280">
    <property type="entry name" value="Multihaem_cyt_sf"/>
</dbReference>
<organism evidence="12 13">
    <name type="scientific">Syntrophus gentianae</name>
    <dbReference type="NCBI Taxonomy" id="43775"/>
    <lineage>
        <taxon>Bacteria</taxon>
        <taxon>Pseudomonadati</taxon>
        <taxon>Thermodesulfobacteriota</taxon>
        <taxon>Syntrophia</taxon>
        <taxon>Syntrophales</taxon>
        <taxon>Syntrophaceae</taxon>
        <taxon>Syntrophus</taxon>
    </lineage>
</organism>
<evidence type="ECO:0000256" key="1">
    <source>
        <dbReference type="ARBA" id="ARBA00001926"/>
    </source>
</evidence>
<evidence type="ECO:0000256" key="6">
    <source>
        <dbReference type="ARBA" id="ARBA00022729"/>
    </source>
</evidence>
<dbReference type="GO" id="GO:0030313">
    <property type="term" value="C:cell envelope"/>
    <property type="evidence" value="ECO:0007669"/>
    <property type="project" value="UniProtKB-SubCell"/>
</dbReference>
<feature type="transmembrane region" description="Helical" evidence="10">
    <location>
        <begin position="712"/>
        <end position="730"/>
    </location>
</feature>
<evidence type="ECO:0000256" key="9">
    <source>
        <dbReference type="SAM" id="MobiDB-lite"/>
    </source>
</evidence>
<keyword evidence="3" id="KW-0813">Transport</keyword>
<evidence type="ECO:0000313" key="12">
    <source>
        <dbReference type="EMBL" id="SEM15355.1"/>
    </source>
</evidence>
<dbReference type="Proteomes" id="UP000198744">
    <property type="component" value="Unassembled WGS sequence"/>
</dbReference>
<name>A0A1H7W2Q9_9BACT</name>
<feature type="domain" description="Tetrahaem cytochrome" evidence="11">
    <location>
        <begin position="98"/>
        <end position="175"/>
    </location>
</feature>
<keyword evidence="10" id="KW-0812">Transmembrane</keyword>
<evidence type="ECO:0000256" key="7">
    <source>
        <dbReference type="ARBA" id="ARBA00022982"/>
    </source>
</evidence>
<keyword evidence="10" id="KW-0472">Membrane</keyword>
<keyword evidence="6" id="KW-0732">Signal</keyword>
<feature type="transmembrane region" description="Helical" evidence="10">
    <location>
        <begin position="663"/>
        <end position="682"/>
    </location>
</feature>
<dbReference type="Gene3D" id="3.90.10.10">
    <property type="entry name" value="Cytochrome C3"/>
    <property type="match status" value="2"/>
</dbReference>
<sequence>MKIHRHSLSGIFKTFLCLTILSCIGVLLFFPFSGAAANSPKRLANVQPGDCQACHEGGKKVLPENHMNTKGMKLKSCVTCHAKDKISIKSKMPTSHAHTLAGITCEKCHGQKTPFTKIEYEVCVACHSTEGLAKVPAKGPTLPNPHNSHYGTEVDCSLCHFQHKKSEFMCSQCHSFKNVTPSPLLPLSFASKPGEDKTAESQKKMAPVKTPTPDKQDLKAKTPAASGKAAPAGEASGPTCTTCHSKPEYRQFFSQTKHGKFGCTACHRGVTSFAKHMKKEEPVETASCTSCHRDISKAGFHANVKKFSCEQCHSGIHPKEAPGKKMVKAKIEAPAALPLTDCTSCHSASKYKEHFASTSHGALSCTVCHQGVQDLSRHMSRQEKPGLISCAVCHRDVDEKYAKSAHALKGKISCLKCHSDIHPSKAVSAKKDKAAAMLTCTGCHDQNKYMTKGHGAKVLAGNRDAASCSDCHGLHDVPVFPETNKGIADRREYYTKLCVSCHRQGGIAGKYGAFPLTVNAYGETYHGKVRQLGGFEKVAGCQDCHSGHNILPADNPASALHPQALVGTCGKCHSGFHRRFVSYVPHPDPDNPEKFLSLYLTKKFMIGLLVSVFTFFWVHSLLWWRKVYAEQSCLIRGGLNLESTLPVEEGRQYVRRFSVQDRLMHILLILSFFGVVISGFPLKYPDTSWARALVSLLGGVANAGTMHRVSAIVMWLLFLYTCWLSFRFLFPGFKVAGWVGRLFGPDSLFPRIKDLQDIWGMFKWFFNRGEKPQFDRWTYWEKFDFMAVFWGMFLIGLSGIVMWIPELSSYVMPGWMINIVSLAHSEEAFLAAVFIFTIHFFNNHLIPDKFPLEKNIFTGSYTLEALRRERPQEYERILKENRLEEIACQGPGTGIQLFAGIFGIACVLLGLALTVLIFWAVFTI</sequence>
<accession>A0A1H7W2Q9</accession>
<dbReference type="GO" id="GO:0046872">
    <property type="term" value="F:metal ion binding"/>
    <property type="evidence" value="ECO:0007669"/>
    <property type="project" value="UniProtKB-KW"/>
</dbReference>
<dbReference type="CDD" id="cd08168">
    <property type="entry name" value="Cytochrom_C3"/>
    <property type="match status" value="3"/>
</dbReference>
<feature type="transmembrane region" description="Helical" evidence="10">
    <location>
        <begin position="604"/>
        <end position="624"/>
    </location>
</feature>
<evidence type="ECO:0000256" key="10">
    <source>
        <dbReference type="SAM" id="Phobius"/>
    </source>
</evidence>
<dbReference type="PANTHER" id="PTHR35038">
    <property type="entry name" value="DISSIMILATORY SULFITE REDUCTASE SIRA"/>
    <property type="match status" value="1"/>
</dbReference>
<dbReference type="InterPro" id="IPR051829">
    <property type="entry name" value="Multiheme_Cytochr_ET"/>
</dbReference>
<dbReference type="EMBL" id="FOBS01000005">
    <property type="protein sequence ID" value="SEM15355.1"/>
    <property type="molecule type" value="Genomic_DNA"/>
</dbReference>
<dbReference type="Gene3D" id="1.10.1130.10">
    <property type="entry name" value="Flavocytochrome C3, Chain A"/>
    <property type="match status" value="2"/>
</dbReference>
<dbReference type="GO" id="GO:0016491">
    <property type="term" value="F:oxidoreductase activity"/>
    <property type="evidence" value="ECO:0007669"/>
    <property type="project" value="TreeGrafter"/>
</dbReference>
<dbReference type="RefSeq" id="WP_175476371.1">
    <property type="nucleotide sequence ID" value="NZ_FOBS01000005.1"/>
</dbReference>
<comment type="subcellular location">
    <subcellularLocation>
        <location evidence="2">Cell envelope</location>
    </subcellularLocation>
</comment>
<dbReference type="Gene3D" id="1.20.950.20">
    <property type="entry name" value="Transmembrane di-heme cytochromes, Chain C"/>
    <property type="match status" value="1"/>
</dbReference>
<dbReference type="Pfam" id="PF14537">
    <property type="entry name" value="Cytochrom_c3_2"/>
    <property type="match status" value="1"/>
</dbReference>
<dbReference type="STRING" id="43775.SAMN04489760_105112"/>
<feature type="region of interest" description="Disordered" evidence="9">
    <location>
        <begin position="187"/>
        <end position="235"/>
    </location>
</feature>
<keyword evidence="13" id="KW-1185">Reference proteome</keyword>